<evidence type="ECO:0000313" key="2">
    <source>
        <dbReference type="EMBL" id="KAF1951740.1"/>
    </source>
</evidence>
<feature type="compositionally biased region" description="Polar residues" evidence="1">
    <location>
        <begin position="38"/>
        <end position="52"/>
    </location>
</feature>
<protein>
    <submittedName>
        <fullName evidence="2">Uncharacterized protein</fullName>
    </submittedName>
</protein>
<sequence>MGFTTPQRHSDMSDPNTSETPATPPQKMDKKALAARTRVQNMAFQPTPSQQRPIPKDATQGQTLEDDLRRDSANVTVPSPVDVAPTDMPPLELDFLWLSLAFVERPPHSAVCRLCKGEFAPRFRKEGAGIKILGCGRYSHVACFEEKTECAHAFDLVRQAKKTGDEDCQVCASFWAQVHSLDADVVEKRLERWEDNKFPWRRTLRRDRDVCLGLRRLK</sequence>
<reference evidence="2" key="1">
    <citation type="journal article" date="2020" name="Stud. Mycol.">
        <title>101 Dothideomycetes genomes: a test case for predicting lifestyles and emergence of pathogens.</title>
        <authorList>
            <person name="Haridas S."/>
            <person name="Albert R."/>
            <person name="Binder M."/>
            <person name="Bloem J."/>
            <person name="Labutti K."/>
            <person name="Salamov A."/>
            <person name="Andreopoulos B."/>
            <person name="Baker S."/>
            <person name="Barry K."/>
            <person name="Bills G."/>
            <person name="Bluhm B."/>
            <person name="Cannon C."/>
            <person name="Castanera R."/>
            <person name="Culley D."/>
            <person name="Daum C."/>
            <person name="Ezra D."/>
            <person name="Gonzalez J."/>
            <person name="Henrissat B."/>
            <person name="Kuo A."/>
            <person name="Liang C."/>
            <person name="Lipzen A."/>
            <person name="Lutzoni F."/>
            <person name="Magnuson J."/>
            <person name="Mondo S."/>
            <person name="Nolan M."/>
            <person name="Ohm R."/>
            <person name="Pangilinan J."/>
            <person name="Park H.-J."/>
            <person name="Ramirez L."/>
            <person name="Alfaro M."/>
            <person name="Sun H."/>
            <person name="Tritt A."/>
            <person name="Yoshinaga Y."/>
            <person name="Zwiers L.-H."/>
            <person name="Turgeon B."/>
            <person name="Goodwin S."/>
            <person name="Spatafora J."/>
            <person name="Crous P."/>
            <person name="Grigoriev I."/>
        </authorList>
    </citation>
    <scope>NUCLEOTIDE SEQUENCE</scope>
    <source>
        <strain evidence="2">CBS 675.92</strain>
    </source>
</reference>
<proteinExistence type="predicted"/>
<feature type="compositionally biased region" description="Polar residues" evidence="1">
    <location>
        <begin position="1"/>
        <end position="21"/>
    </location>
</feature>
<accession>A0A6A5THU7</accession>
<name>A0A6A5THU7_9PLEO</name>
<evidence type="ECO:0000256" key="1">
    <source>
        <dbReference type="SAM" id="MobiDB-lite"/>
    </source>
</evidence>
<evidence type="ECO:0000313" key="3">
    <source>
        <dbReference type="Proteomes" id="UP000800035"/>
    </source>
</evidence>
<dbReference type="EMBL" id="ML977015">
    <property type="protein sequence ID" value="KAF1951740.1"/>
    <property type="molecule type" value="Genomic_DNA"/>
</dbReference>
<feature type="region of interest" description="Disordered" evidence="1">
    <location>
        <begin position="1"/>
        <end position="60"/>
    </location>
</feature>
<dbReference type="AlphaFoldDB" id="A0A6A5THU7"/>
<organism evidence="2 3">
    <name type="scientific">Byssothecium circinans</name>
    <dbReference type="NCBI Taxonomy" id="147558"/>
    <lineage>
        <taxon>Eukaryota</taxon>
        <taxon>Fungi</taxon>
        <taxon>Dikarya</taxon>
        <taxon>Ascomycota</taxon>
        <taxon>Pezizomycotina</taxon>
        <taxon>Dothideomycetes</taxon>
        <taxon>Pleosporomycetidae</taxon>
        <taxon>Pleosporales</taxon>
        <taxon>Massarineae</taxon>
        <taxon>Massarinaceae</taxon>
        <taxon>Byssothecium</taxon>
    </lineage>
</organism>
<gene>
    <name evidence="2" type="ORF">CC80DRAFT_192924</name>
</gene>
<keyword evidence="3" id="KW-1185">Reference proteome</keyword>
<dbReference type="Proteomes" id="UP000800035">
    <property type="component" value="Unassembled WGS sequence"/>
</dbReference>